<dbReference type="InterPro" id="IPR036291">
    <property type="entry name" value="NAD(P)-bd_dom_sf"/>
</dbReference>
<gene>
    <name evidence="3" type="ORF">Prubr_50130</name>
</gene>
<dbReference type="PANTHER" id="PTHR42760">
    <property type="entry name" value="SHORT-CHAIN DEHYDROGENASES/REDUCTASES FAMILY MEMBER"/>
    <property type="match status" value="1"/>
</dbReference>
<dbReference type="Gene3D" id="3.40.50.720">
    <property type="entry name" value="NAD(P)-binding Rossmann-like Domain"/>
    <property type="match status" value="1"/>
</dbReference>
<keyword evidence="4" id="KW-1185">Reference proteome</keyword>
<sequence length="253" mass="25580">MSGFPDLAGRKAVVTGASRGIGRAIAKALAAAGGTVAVGGRDATALSAVADDIAADGGTAHPYVVDVSDHDSIQRFVAAAVADLGGLDLLVNCAGVLTPGSLLDAGDEPWTLAWQTNVLGTVRMTRAAGAFLTTQGSGRVVNVASNYAFKGVAEHAAYCASKAAVVSFTRSMAVEWAPYGVQVNAIAPGFIATDLNAGIRADPERSARLVKAVPARRFGVVDDVVAAIGPLCDPRSTFLTGTVLTVDGGETAR</sequence>
<dbReference type="KEGG" id="pry:Prubr_50130"/>
<reference evidence="3" key="1">
    <citation type="submission" date="2020-08" db="EMBL/GenBank/DDBJ databases">
        <title>Whole genome shotgun sequence of Polymorphospora rubra NBRC 101157.</title>
        <authorList>
            <person name="Komaki H."/>
            <person name="Tamura T."/>
        </authorList>
    </citation>
    <scope>NUCLEOTIDE SEQUENCE</scope>
    <source>
        <strain evidence="3">NBRC 101157</strain>
    </source>
</reference>
<keyword evidence="2" id="KW-0560">Oxidoreductase</keyword>
<evidence type="ECO:0000313" key="4">
    <source>
        <dbReference type="Proteomes" id="UP000680866"/>
    </source>
</evidence>
<accession>A0A810N3F1</accession>
<evidence type="ECO:0000256" key="2">
    <source>
        <dbReference type="ARBA" id="ARBA00023002"/>
    </source>
</evidence>
<dbReference type="PROSITE" id="PS00061">
    <property type="entry name" value="ADH_SHORT"/>
    <property type="match status" value="1"/>
</dbReference>
<name>A0A810N3F1_9ACTN</name>
<evidence type="ECO:0000313" key="3">
    <source>
        <dbReference type="EMBL" id="BCJ67992.1"/>
    </source>
</evidence>
<dbReference type="SUPFAM" id="SSF51735">
    <property type="entry name" value="NAD(P)-binding Rossmann-fold domains"/>
    <property type="match status" value="1"/>
</dbReference>
<dbReference type="PRINTS" id="PR00081">
    <property type="entry name" value="GDHRDH"/>
</dbReference>
<dbReference type="InterPro" id="IPR020904">
    <property type="entry name" value="Sc_DH/Rdtase_CS"/>
</dbReference>
<proteinExistence type="inferred from homology"/>
<comment type="similarity">
    <text evidence="1">Belongs to the short-chain dehydrogenases/reductases (SDR) family.</text>
</comment>
<evidence type="ECO:0000256" key="1">
    <source>
        <dbReference type="ARBA" id="ARBA00006484"/>
    </source>
</evidence>
<dbReference type="Proteomes" id="UP000680866">
    <property type="component" value="Chromosome"/>
</dbReference>
<dbReference type="EMBL" id="AP023359">
    <property type="protein sequence ID" value="BCJ67992.1"/>
    <property type="molecule type" value="Genomic_DNA"/>
</dbReference>
<dbReference type="GO" id="GO:0016616">
    <property type="term" value="F:oxidoreductase activity, acting on the CH-OH group of donors, NAD or NADP as acceptor"/>
    <property type="evidence" value="ECO:0007669"/>
    <property type="project" value="TreeGrafter"/>
</dbReference>
<dbReference type="RefSeq" id="WP_212817254.1">
    <property type="nucleotide sequence ID" value="NZ_AP023359.1"/>
</dbReference>
<dbReference type="FunFam" id="3.40.50.720:FF:000084">
    <property type="entry name" value="Short-chain dehydrogenase reductase"/>
    <property type="match status" value="1"/>
</dbReference>
<protein>
    <submittedName>
        <fullName evidence="3">2-deoxy-D-gluconate 3-dehydrogenase</fullName>
    </submittedName>
</protein>
<dbReference type="CDD" id="cd05233">
    <property type="entry name" value="SDR_c"/>
    <property type="match status" value="1"/>
</dbReference>
<dbReference type="PRINTS" id="PR00080">
    <property type="entry name" value="SDRFAMILY"/>
</dbReference>
<dbReference type="InterPro" id="IPR002347">
    <property type="entry name" value="SDR_fam"/>
</dbReference>
<organism evidence="3 4">
    <name type="scientific">Polymorphospora rubra</name>
    <dbReference type="NCBI Taxonomy" id="338584"/>
    <lineage>
        <taxon>Bacteria</taxon>
        <taxon>Bacillati</taxon>
        <taxon>Actinomycetota</taxon>
        <taxon>Actinomycetes</taxon>
        <taxon>Micromonosporales</taxon>
        <taxon>Micromonosporaceae</taxon>
        <taxon>Polymorphospora</taxon>
    </lineage>
</organism>
<dbReference type="AlphaFoldDB" id="A0A810N3F1"/>
<dbReference type="Pfam" id="PF13561">
    <property type="entry name" value="adh_short_C2"/>
    <property type="match status" value="1"/>
</dbReference>